<dbReference type="RefSeq" id="WP_175609615.1">
    <property type="nucleotide sequence ID" value="NZ_FTNO01000001.1"/>
</dbReference>
<dbReference type="EMBL" id="FTNO01000001">
    <property type="protein sequence ID" value="SIQ84580.1"/>
    <property type="molecule type" value="Genomic_DNA"/>
</dbReference>
<evidence type="ECO:0000313" key="2">
    <source>
        <dbReference type="EMBL" id="SIQ84580.1"/>
    </source>
</evidence>
<accession>A0A1N6W3E7</accession>
<organism evidence="2 3">
    <name type="scientific">Haladaptatus litoreus</name>
    <dbReference type="NCBI Taxonomy" id="553468"/>
    <lineage>
        <taxon>Archaea</taxon>
        <taxon>Methanobacteriati</taxon>
        <taxon>Methanobacteriota</taxon>
        <taxon>Stenosarchaea group</taxon>
        <taxon>Halobacteria</taxon>
        <taxon>Halobacteriales</taxon>
        <taxon>Haladaptataceae</taxon>
        <taxon>Haladaptatus</taxon>
    </lineage>
</organism>
<name>A0A1N6W3E7_9EURY</name>
<protein>
    <submittedName>
        <fullName evidence="2">Uncharacterized protein</fullName>
    </submittedName>
</protein>
<dbReference type="AlphaFoldDB" id="A0A1N6W3E7"/>
<keyword evidence="3" id="KW-1185">Reference proteome</keyword>
<feature type="compositionally biased region" description="Basic and acidic residues" evidence="1">
    <location>
        <begin position="24"/>
        <end position="37"/>
    </location>
</feature>
<dbReference type="Proteomes" id="UP000186914">
    <property type="component" value="Unassembled WGS sequence"/>
</dbReference>
<evidence type="ECO:0000313" key="3">
    <source>
        <dbReference type="Proteomes" id="UP000186914"/>
    </source>
</evidence>
<gene>
    <name evidence="2" type="ORF">SAMN05421858_0586</name>
</gene>
<reference evidence="3" key="1">
    <citation type="submission" date="2017-01" db="EMBL/GenBank/DDBJ databases">
        <authorList>
            <person name="Varghese N."/>
            <person name="Submissions S."/>
        </authorList>
    </citation>
    <scope>NUCLEOTIDE SEQUENCE [LARGE SCALE GENOMIC DNA]</scope>
    <source>
        <strain evidence="3">CGMCC 1.7737</strain>
    </source>
</reference>
<evidence type="ECO:0000256" key="1">
    <source>
        <dbReference type="SAM" id="MobiDB-lite"/>
    </source>
</evidence>
<proteinExistence type="predicted"/>
<feature type="region of interest" description="Disordered" evidence="1">
    <location>
        <begin position="1"/>
        <end position="53"/>
    </location>
</feature>
<sequence>MPELPHSIRNHSLRIDSAVCPNRNLDETPTKTNERPFARPTTKYGSQFEHADE</sequence>